<comment type="caution">
    <text evidence="1">The sequence shown here is derived from an EMBL/GenBank/DDBJ whole genome shotgun (WGS) entry which is preliminary data.</text>
</comment>
<gene>
    <name evidence="1" type="ORF">NDU88_002244</name>
</gene>
<accession>A0AAV7WNW4</accession>
<evidence type="ECO:0000313" key="2">
    <source>
        <dbReference type="Proteomes" id="UP001066276"/>
    </source>
</evidence>
<reference evidence="1" key="1">
    <citation type="journal article" date="2022" name="bioRxiv">
        <title>Sequencing and chromosome-scale assembly of the giantPleurodeles waltlgenome.</title>
        <authorList>
            <person name="Brown T."/>
            <person name="Elewa A."/>
            <person name="Iarovenko S."/>
            <person name="Subramanian E."/>
            <person name="Araus A.J."/>
            <person name="Petzold A."/>
            <person name="Susuki M."/>
            <person name="Suzuki K.-i.T."/>
            <person name="Hayashi T."/>
            <person name="Toyoda A."/>
            <person name="Oliveira C."/>
            <person name="Osipova E."/>
            <person name="Leigh N.D."/>
            <person name="Simon A."/>
            <person name="Yun M.H."/>
        </authorList>
    </citation>
    <scope>NUCLEOTIDE SEQUENCE</scope>
    <source>
        <strain evidence="1">20211129_DDA</strain>
        <tissue evidence="1">Liver</tissue>
    </source>
</reference>
<evidence type="ECO:0000313" key="1">
    <source>
        <dbReference type="EMBL" id="KAJ1214626.1"/>
    </source>
</evidence>
<keyword evidence="2" id="KW-1185">Reference proteome</keyword>
<dbReference type="AlphaFoldDB" id="A0AAV7WNW4"/>
<sequence length="208" mass="22491">MLGPYRHRQWTVLSFVSSAHVGALSDALPRVLRQAGGRPPFHVLYKSPGALLRASFLILQCYFLAVGVGHVLALPVACSLHRALSAHGRFIRCTVACSLRGQSEAAPQCPLQVPRGCTPYLGPCLPALLPRCGCWACTDTAGGLRTTPRPQRTRALYPMHCSVFSARPGGDCPKTTSTVPLGVRSVPRSLFPSFTSSLWVAGRHQHRQ</sequence>
<name>A0AAV7WNW4_PLEWA</name>
<dbReference type="Proteomes" id="UP001066276">
    <property type="component" value="Chromosome 1_1"/>
</dbReference>
<proteinExistence type="predicted"/>
<dbReference type="EMBL" id="JANPWB010000001">
    <property type="protein sequence ID" value="KAJ1214626.1"/>
    <property type="molecule type" value="Genomic_DNA"/>
</dbReference>
<organism evidence="1 2">
    <name type="scientific">Pleurodeles waltl</name>
    <name type="common">Iberian ribbed newt</name>
    <dbReference type="NCBI Taxonomy" id="8319"/>
    <lineage>
        <taxon>Eukaryota</taxon>
        <taxon>Metazoa</taxon>
        <taxon>Chordata</taxon>
        <taxon>Craniata</taxon>
        <taxon>Vertebrata</taxon>
        <taxon>Euteleostomi</taxon>
        <taxon>Amphibia</taxon>
        <taxon>Batrachia</taxon>
        <taxon>Caudata</taxon>
        <taxon>Salamandroidea</taxon>
        <taxon>Salamandridae</taxon>
        <taxon>Pleurodelinae</taxon>
        <taxon>Pleurodeles</taxon>
    </lineage>
</organism>
<protein>
    <submittedName>
        <fullName evidence="1">Uncharacterized protein</fullName>
    </submittedName>
</protein>